<reference evidence="3 4" key="1">
    <citation type="submission" date="2018-01" db="EMBL/GenBank/DDBJ databases">
        <title>Complete genome sequence of Salinigranum rubrum GX10T, an extremely halophilic archaeon isolated from a marine solar saltern.</title>
        <authorList>
            <person name="Han S."/>
        </authorList>
    </citation>
    <scope>NUCLEOTIDE SEQUENCE [LARGE SCALE GENOMIC DNA]</scope>
    <source>
        <strain evidence="3 4">GX10</strain>
    </source>
</reference>
<organism evidence="3 4">
    <name type="scientific">Salinigranum rubrum</name>
    <dbReference type="NCBI Taxonomy" id="755307"/>
    <lineage>
        <taxon>Archaea</taxon>
        <taxon>Methanobacteriati</taxon>
        <taxon>Methanobacteriota</taxon>
        <taxon>Stenosarchaea group</taxon>
        <taxon>Halobacteria</taxon>
        <taxon>Halobacteriales</taxon>
        <taxon>Haloferacaceae</taxon>
        <taxon>Salinigranum</taxon>
    </lineage>
</organism>
<dbReference type="InterPro" id="IPR036465">
    <property type="entry name" value="vWFA_dom_sf"/>
</dbReference>
<gene>
    <name evidence="3" type="ORF">C2R22_08010</name>
</gene>
<accession>A0A2I8VI38</accession>
<feature type="region of interest" description="Disordered" evidence="1">
    <location>
        <begin position="19"/>
        <end position="41"/>
    </location>
</feature>
<dbReference type="PANTHER" id="PTHR33608:SF6">
    <property type="entry name" value="BLL2464 PROTEIN"/>
    <property type="match status" value="1"/>
</dbReference>
<dbReference type="Proteomes" id="UP000236584">
    <property type="component" value="Chromosome"/>
</dbReference>
<protein>
    <submittedName>
        <fullName evidence="3">DUF58 domain-containing protein</fullName>
    </submittedName>
</protein>
<name>A0A2I8VI38_9EURY</name>
<sequence>MTIDPDFLDELDRFDSSLKRETTSQHQGEQESPDVGEGLTFSDYRRYAPGDDTRLIDWKLYARTEEYYIKQYEEERNLTVHVLVDSSESMDFGEGERHKFEYAAKLGLGFCYLTAEENNDFRFSTFGDDFERLDTGRSNRGELLRVIDLLNEHELGGRTDFRAALESYAASISSRSLVVVLSDFLGELDDIEEGLAALARNELVTAQVLSPDELDPEVMGDTVFEEPETDRELRTYFGGRLAQQYQTRLQQFTGEVAERASDLRATHALVDTGDDFFDSFASLWVG</sequence>
<proteinExistence type="predicted"/>
<dbReference type="SUPFAM" id="SSF53300">
    <property type="entry name" value="vWA-like"/>
    <property type="match status" value="1"/>
</dbReference>
<dbReference type="AlphaFoldDB" id="A0A2I8VI38"/>
<evidence type="ECO:0000313" key="3">
    <source>
        <dbReference type="EMBL" id="AUV81603.1"/>
    </source>
</evidence>
<evidence type="ECO:0000259" key="2">
    <source>
        <dbReference type="Pfam" id="PF01882"/>
    </source>
</evidence>
<dbReference type="PANTHER" id="PTHR33608">
    <property type="entry name" value="BLL2464 PROTEIN"/>
    <property type="match status" value="1"/>
</dbReference>
<dbReference type="OrthoDB" id="3263at2157"/>
<keyword evidence="4" id="KW-1185">Reference proteome</keyword>
<evidence type="ECO:0000313" key="4">
    <source>
        <dbReference type="Proteomes" id="UP000236584"/>
    </source>
</evidence>
<dbReference type="EMBL" id="CP026309">
    <property type="protein sequence ID" value="AUV81603.1"/>
    <property type="molecule type" value="Genomic_DNA"/>
</dbReference>
<feature type="domain" description="DUF58" evidence="2">
    <location>
        <begin position="43"/>
        <end position="235"/>
    </location>
</feature>
<evidence type="ECO:0000256" key="1">
    <source>
        <dbReference type="SAM" id="MobiDB-lite"/>
    </source>
</evidence>
<dbReference type="RefSeq" id="WP_103425291.1">
    <property type="nucleotide sequence ID" value="NZ_CP026309.1"/>
</dbReference>
<dbReference type="GeneID" id="35592026"/>
<dbReference type="KEGG" id="srub:C2R22_08010"/>
<dbReference type="Pfam" id="PF01882">
    <property type="entry name" value="DUF58"/>
    <property type="match status" value="1"/>
</dbReference>
<dbReference type="Gene3D" id="3.40.50.410">
    <property type="entry name" value="von Willebrand factor, type A domain"/>
    <property type="match status" value="1"/>
</dbReference>
<dbReference type="InterPro" id="IPR002881">
    <property type="entry name" value="DUF58"/>
</dbReference>